<dbReference type="SUPFAM" id="SSF52266">
    <property type="entry name" value="SGNH hydrolase"/>
    <property type="match status" value="1"/>
</dbReference>
<protein>
    <submittedName>
        <fullName evidence="2">SGNH hydrolase</fullName>
    </submittedName>
</protein>
<keyword evidence="3" id="KW-1185">Reference proteome</keyword>
<dbReference type="CDD" id="cd00229">
    <property type="entry name" value="SGNH_hydrolase"/>
    <property type="match status" value="1"/>
</dbReference>
<dbReference type="AlphaFoldDB" id="A0A6A6EHQ0"/>
<dbReference type="InterPro" id="IPR013830">
    <property type="entry name" value="SGNH_hydro"/>
</dbReference>
<dbReference type="EMBL" id="ML994618">
    <property type="protein sequence ID" value="KAF2190382.1"/>
    <property type="molecule type" value="Genomic_DNA"/>
</dbReference>
<dbReference type="PANTHER" id="PTHR30383">
    <property type="entry name" value="THIOESTERASE 1/PROTEASE 1/LYSOPHOSPHOLIPASE L1"/>
    <property type="match status" value="1"/>
</dbReference>
<keyword evidence="2" id="KW-0378">Hydrolase</keyword>
<feature type="domain" description="SGNH hydrolase-type esterase" evidence="1">
    <location>
        <begin position="18"/>
        <end position="238"/>
    </location>
</feature>
<dbReference type="InterPro" id="IPR051532">
    <property type="entry name" value="Ester_Hydrolysis_Enzymes"/>
</dbReference>
<dbReference type="GO" id="GO:0004622">
    <property type="term" value="F:phosphatidylcholine lysophospholipase activity"/>
    <property type="evidence" value="ECO:0007669"/>
    <property type="project" value="TreeGrafter"/>
</dbReference>
<evidence type="ECO:0000313" key="3">
    <source>
        <dbReference type="Proteomes" id="UP000800200"/>
    </source>
</evidence>
<dbReference type="Gene3D" id="3.40.50.1110">
    <property type="entry name" value="SGNH hydrolase"/>
    <property type="match status" value="1"/>
</dbReference>
<organism evidence="2 3">
    <name type="scientific">Zopfia rhizophila CBS 207.26</name>
    <dbReference type="NCBI Taxonomy" id="1314779"/>
    <lineage>
        <taxon>Eukaryota</taxon>
        <taxon>Fungi</taxon>
        <taxon>Dikarya</taxon>
        <taxon>Ascomycota</taxon>
        <taxon>Pezizomycotina</taxon>
        <taxon>Dothideomycetes</taxon>
        <taxon>Dothideomycetes incertae sedis</taxon>
        <taxon>Zopfiaceae</taxon>
        <taxon>Zopfia</taxon>
    </lineage>
</organism>
<reference evidence="2" key="1">
    <citation type="journal article" date="2020" name="Stud. Mycol.">
        <title>101 Dothideomycetes genomes: a test case for predicting lifestyles and emergence of pathogens.</title>
        <authorList>
            <person name="Haridas S."/>
            <person name="Albert R."/>
            <person name="Binder M."/>
            <person name="Bloem J."/>
            <person name="Labutti K."/>
            <person name="Salamov A."/>
            <person name="Andreopoulos B."/>
            <person name="Baker S."/>
            <person name="Barry K."/>
            <person name="Bills G."/>
            <person name="Bluhm B."/>
            <person name="Cannon C."/>
            <person name="Castanera R."/>
            <person name="Culley D."/>
            <person name="Daum C."/>
            <person name="Ezra D."/>
            <person name="Gonzalez J."/>
            <person name="Henrissat B."/>
            <person name="Kuo A."/>
            <person name="Liang C."/>
            <person name="Lipzen A."/>
            <person name="Lutzoni F."/>
            <person name="Magnuson J."/>
            <person name="Mondo S."/>
            <person name="Nolan M."/>
            <person name="Ohm R."/>
            <person name="Pangilinan J."/>
            <person name="Park H.-J."/>
            <person name="Ramirez L."/>
            <person name="Alfaro M."/>
            <person name="Sun H."/>
            <person name="Tritt A."/>
            <person name="Yoshinaga Y."/>
            <person name="Zwiers L.-H."/>
            <person name="Turgeon B."/>
            <person name="Goodwin S."/>
            <person name="Spatafora J."/>
            <person name="Crous P."/>
            <person name="Grigoriev I."/>
        </authorList>
    </citation>
    <scope>NUCLEOTIDE SEQUENCE</scope>
    <source>
        <strain evidence="2">CBS 207.26</strain>
    </source>
</reference>
<evidence type="ECO:0000313" key="2">
    <source>
        <dbReference type="EMBL" id="KAF2190382.1"/>
    </source>
</evidence>
<dbReference type="Proteomes" id="UP000800200">
    <property type="component" value="Unassembled WGS sequence"/>
</dbReference>
<proteinExistence type="predicted"/>
<dbReference type="Pfam" id="PF13472">
    <property type="entry name" value="Lipase_GDSL_2"/>
    <property type="match status" value="1"/>
</dbReference>
<sequence>MGNHKLQLSNPNELRILAFGDSLVEGYTDFGTPFHPYAIKLRKKLSQLLPNFKMAVDVNGESGDCVLPSLQGIFLQRLQSSCPIRTQQPPKYDLVIILGGTNDLAFLINDPNGPNQIFEGLKVCYEHILKTGASLLCLTVPERALDTRNSALGRKAKEARLALNEKIVDFVKLSQEGGENEAGVTGDEAGAAADATGKVFMMDLAAMVPFQPDQKEDEDFKSDIWSPDGLHMSSQGYDFVGLQLATLIHGMV</sequence>
<evidence type="ECO:0000259" key="1">
    <source>
        <dbReference type="Pfam" id="PF13472"/>
    </source>
</evidence>
<gene>
    <name evidence="2" type="ORF">K469DRAFT_721233</name>
</gene>
<dbReference type="InterPro" id="IPR036514">
    <property type="entry name" value="SGNH_hydro_sf"/>
</dbReference>
<dbReference type="PANTHER" id="PTHR30383:SF19">
    <property type="entry name" value="FIBRONECTIN TYPE-III DOMAIN-CONTAINING PROTEIN"/>
    <property type="match status" value="1"/>
</dbReference>
<accession>A0A6A6EHQ0</accession>
<name>A0A6A6EHQ0_9PEZI</name>
<dbReference type="OrthoDB" id="408760at2759"/>